<comment type="function">
    <text evidence="5">Required for the activity of the bacterial periplasmic transport system of putrescine.</text>
</comment>
<evidence type="ECO:0000313" key="9">
    <source>
        <dbReference type="Proteomes" id="UP000325797"/>
    </source>
</evidence>
<evidence type="ECO:0000256" key="7">
    <source>
        <dbReference type="SAM" id="SignalP"/>
    </source>
</evidence>
<evidence type="ECO:0000256" key="1">
    <source>
        <dbReference type="ARBA" id="ARBA00004418"/>
    </source>
</evidence>
<dbReference type="GO" id="GO:0042597">
    <property type="term" value="C:periplasmic space"/>
    <property type="evidence" value="ECO:0007669"/>
    <property type="project" value="UniProtKB-SubCell"/>
</dbReference>
<proteinExistence type="inferred from homology"/>
<dbReference type="InterPro" id="IPR019546">
    <property type="entry name" value="TAT_signal_bac_arc"/>
</dbReference>
<evidence type="ECO:0000256" key="4">
    <source>
        <dbReference type="ARBA" id="ARBA00022764"/>
    </source>
</evidence>
<organism evidence="8 9">
    <name type="scientific">Hypericibacter adhaerens</name>
    <dbReference type="NCBI Taxonomy" id="2602016"/>
    <lineage>
        <taxon>Bacteria</taxon>
        <taxon>Pseudomonadati</taxon>
        <taxon>Pseudomonadota</taxon>
        <taxon>Alphaproteobacteria</taxon>
        <taxon>Rhodospirillales</taxon>
        <taxon>Dongiaceae</taxon>
        <taxon>Hypericibacter</taxon>
    </lineage>
</organism>
<dbReference type="EMBL" id="CP042582">
    <property type="protein sequence ID" value="QEX23741.1"/>
    <property type="molecule type" value="Genomic_DNA"/>
</dbReference>
<dbReference type="RefSeq" id="WP_151119083.1">
    <property type="nucleotide sequence ID" value="NZ_CP042582.1"/>
</dbReference>
<dbReference type="PANTHER" id="PTHR30222:SF17">
    <property type="entry name" value="SPERMIDINE_PUTRESCINE-BINDING PERIPLASMIC PROTEIN"/>
    <property type="match status" value="1"/>
</dbReference>
<dbReference type="SUPFAM" id="SSF53850">
    <property type="entry name" value="Periplasmic binding protein-like II"/>
    <property type="match status" value="1"/>
</dbReference>
<evidence type="ECO:0000256" key="3">
    <source>
        <dbReference type="ARBA" id="ARBA00022729"/>
    </source>
</evidence>
<reference evidence="8 9" key="1">
    <citation type="submission" date="2019-08" db="EMBL/GenBank/DDBJ databases">
        <title>Hyperibacter terrae gen. nov., sp. nov. and Hyperibacter viscosus sp. nov., two new members in the family Rhodospirillaceae isolated from the rhizosphere of Hypericum perforatum.</title>
        <authorList>
            <person name="Noviana Z."/>
        </authorList>
    </citation>
    <scope>NUCLEOTIDE SEQUENCE [LARGE SCALE GENOMIC DNA]</scope>
    <source>
        <strain evidence="8 9">R5959</strain>
    </source>
</reference>
<dbReference type="PROSITE" id="PS51318">
    <property type="entry name" value="TAT"/>
    <property type="match status" value="1"/>
</dbReference>
<evidence type="ECO:0000313" key="8">
    <source>
        <dbReference type="EMBL" id="QEX23741.1"/>
    </source>
</evidence>
<evidence type="ECO:0000256" key="2">
    <source>
        <dbReference type="ARBA" id="ARBA00022448"/>
    </source>
</evidence>
<name>A0A5J6N206_9PROT</name>
<keyword evidence="3 7" id="KW-0732">Signal</keyword>
<dbReference type="KEGG" id="hadh:FRZ61_36800"/>
<dbReference type="GO" id="GO:0015846">
    <property type="term" value="P:polyamine transport"/>
    <property type="evidence" value="ECO:0007669"/>
    <property type="project" value="InterPro"/>
</dbReference>
<dbReference type="AlphaFoldDB" id="A0A5J6N206"/>
<feature type="signal peptide" evidence="7">
    <location>
        <begin position="1"/>
        <end position="31"/>
    </location>
</feature>
<feature type="chain" id="PRO_5023879857" description="Putrescine-binding periplasmic protein" evidence="7">
    <location>
        <begin position="32"/>
        <end position="360"/>
    </location>
</feature>
<gene>
    <name evidence="8" type="ORF">FRZ61_36800</name>
</gene>
<keyword evidence="4 5" id="KW-0574">Periplasm</keyword>
<dbReference type="InterPro" id="IPR006059">
    <property type="entry name" value="SBP"/>
</dbReference>
<dbReference type="OrthoDB" id="9769319at2"/>
<sequence>MNRFSPSPFSRRNFLAGAGAAAVGVSLSAYAKKGWAEEPKKLNVYNWDTYIGQTTLQTFTDKTGIAVQYDLYANNEELFAKLKAGNPGYDVIFPSDYMIETMAKLNMLMALDHSKIPNLANINPAKQFSDPAFNPGLKYGVPYMWGTIGIGYRKSKVQEPKSWKALLDDSTHAGKIALLADARAVLGVALKYLGYSMNSTNEAEVQKAKELLIKQKPSIKAFAPDSGQDMLLSGECDLVMEWNGDIISVMAEDSDLAYSVPDEGTMVWTDNVCIPSGAPHPENAHLFLNHLLDAQVNAEIANTIKYATADKAAQAFIAKEDLENPAIYPPEEVIAKSESLVDVGEFTPVYDKAWTEIQAA</sequence>
<keyword evidence="2 5" id="KW-0813">Transport</keyword>
<protein>
    <recommendedName>
        <fullName evidence="5">Putrescine-binding periplasmic protein</fullName>
    </recommendedName>
</protein>
<dbReference type="InterPro" id="IPR006311">
    <property type="entry name" value="TAT_signal"/>
</dbReference>
<dbReference type="PIRSF" id="PIRSF019574">
    <property type="entry name" value="Periplasmic_polyamine_BP"/>
    <property type="match status" value="1"/>
</dbReference>
<comment type="similarity">
    <text evidence="5">Belongs to the bacterial solute-binding protein PotD/PotF family.</text>
</comment>
<dbReference type="Gene3D" id="3.40.190.10">
    <property type="entry name" value="Periplasmic binding protein-like II"/>
    <property type="match status" value="2"/>
</dbReference>
<evidence type="ECO:0000256" key="5">
    <source>
        <dbReference type="PIRNR" id="PIRNR019574"/>
    </source>
</evidence>
<dbReference type="PRINTS" id="PR00909">
    <property type="entry name" value="SPERMDNBNDNG"/>
</dbReference>
<evidence type="ECO:0000256" key="6">
    <source>
        <dbReference type="PIRSR" id="PIRSR019574-1"/>
    </source>
</evidence>
<dbReference type="PANTHER" id="PTHR30222">
    <property type="entry name" value="SPERMIDINE/PUTRESCINE-BINDING PERIPLASMIC PROTEIN"/>
    <property type="match status" value="1"/>
</dbReference>
<dbReference type="InterPro" id="IPR001188">
    <property type="entry name" value="Sperm_putr-bd"/>
</dbReference>
<accession>A0A5J6N206</accession>
<dbReference type="Proteomes" id="UP000325797">
    <property type="component" value="Chromosome"/>
</dbReference>
<dbReference type="CDD" id="cd13590">
    <property type="entry name" value="PBP2_PotD_PotF_like"/>
    <property type="match status" value="1"/>
</dbReference>
<dbReference type="GO" id="GO:0019808">
    <property type="term" value="F:polyamine binding"/>
    <property type="evidence" value="ECO:0007669"/>
    <property type="project" value="InterPro"/>
</dbReference>
<feature type="binding site" evidence="6">
    <location>
        <position position="97"/>
    </location>
    <ligand>
        <name>spermidine</name>
        <dbReference type="ChEBI" id="CHEBI:57834"/>
    </ligand>
</feature>
<dbReference type="Pfam" id="PF13416">
    <property type="entry name" value="SBP_bac_8"/>
    <property type="match status" value="1"/>
</dbReference>
<dbReference type="NCBIfam" id="TIGR01409">
    <property type="entry name" value="TAT_signal_seq"/>
    <property type="match status" value="1"/>
</dbReference>
<keyword evidence="9" id="KW-1185">Reference proteome</keyword>
<comment type="subcellular location">
    <subcellularLocation>
        <location evidence="1 5">Periplasm</location>
    </subcellularLocation>
</comment>